<dbReference type="InterPro" id="IPR013762">
    <property type="entry name" value="Integrase-like_cat_sf"/>
</dbReference>
<dbReference type="AlphaFoldDB" id="A0AA39PDK8"/>
<evidence type="ECO:0008006" key="4">
    <source>
        <dbReference type="Google" id="ProtNLM"/>
    </source>
</evidence>
<sequence>MCLTLLMNFAFPSIMRSFNHFLAHEGFIERGVDVFVQKDLNPKMDYYIVGFLMLKCDNTDMYGVPKAPEEVRSSWSHAQKLRAGITWGFKTAGKRGAECWTDQATGNPSVSGIVSSYVVGLRCRKGETPTSSRAVTPDILWALYQFNHSPENWNEIGSNKDKWCGPNTRRLLQAIYLVAFTCLLRIDEVLHIQAHDIRQYKDNSVWCVSITLSQHKNNYTGDIPPYILRELPDPMAHLCPVRAIAEWLSVTRITHGYIFRKMDRREQPILEGNVEISKELVLELFWNNLTDINIAPYPYGNHSFHRGSTQWLSGSWSKEYTHLTIVKYLISSNDNPTMQREDFFRLNRQSTVHCFACGRTCPCA</sequence>
<organism evidence="2 3">
    <name type="scientific">Armillaria novae-zelandiae</name>
    <dbReference type="NCBI Taxonomy" id="153914"/>
    <lineage>
        <taxon>Eukaryota</taxon>
        <taxon>Fungi</taxon>
        <taxon>Dikarya</taxon>
        <taxon>Basidiomycota</taxon>
        <taxon>Agaricomycotina</taxon>
        <taxon>Agaricomycetes</taxon>
        <taxon>Agaricomycetidae</taxon>
        <taxon>Agaricales</taxon>
        <taxon>Marasmiineae</taxon>
        <taxon>Physalacriaceae</taxon>
        <taxon>Armillaria</taxon>
    </lineage>
</organism>
<accession>A0AA39PDK8</accession>
<proteinExistence type="predicted"/>
<comment type="caution">
    <text evidence="2">The sequence shown here is derived from an EMBL/GenBank/DDBJ whole genome shotgun (WGS) entry which is preliminary data.</text>
</comment>
<dbReference type="SUPFAM" id="SSF56349">
    <property type="entry name" value="DNA breaking-rejoining enzymes"/>
    <property type="match status" value="1"/>
</dbReference>
<dbReference type="Gene3D" id="1.10.443.10">
    <property type="entry name" value="Intergrase catalytic core"/>
    <property type="match status" value="1"/>
</dbReference>
<dbReference type="GO" id="GO:0006310">
    <property type="term" value="P:DNA recombination"/>
    <property type="evidence" value="ECO:0007669"/>
    <property type="project" value="UniProtKB-KW"/>
</dbReference>
<name>A0AA39PDK8_9AGAR</name>
<gene>
    <name evidence="2" type="ORF">IW261DRAFT_1550290</name>
</gene>
<dbReference type="GO" id="GO:0015074">
    <property type="term" value="P:DNA integration"/>
    <property type="evidence" value="ECO:0007669"/>
    <property type="project" value="InterPro"/>
</dbReference>
<evidence type="ECO:0000313" key="2">
    <source>
        <dbReference type="EMBL" id="KAK0482305.1"/>
    </source>
</evidence>
<protein>
    <recommendedName>
        <fullName evidence="4">Tyr recombinase domain-containing protein</fullName>
    </recommendedName>
</protein>
<dbReference type="Proteomes" id="UP001175227">
    <property type="component" value="Unassembled WGS sequence"/>
</dbReference>
<evidence type="ECO:0000256" key="1">
    <source>
        <dbReference type="ARBA" id="ARBA00023172"/>
    </source>
</evidence>
<keyword evidence="1" id="KW-0233">DNA recombination</keyword>
<evidence type="ECO:0000313" key="3">
    <source>
        <dbReference type="Proteomes" id="UP001175227"/>
    </source>
</evidence>
<dbReference type="InterPro" id="IPR011010">
    <property type="entry name" value="DNA_brk_join_enz"/>
</dbReference>
<reference evidence="2" key="1">
    <citation type="submission" date="2023-06" db="EMBL/GenBank/DDBJ databases">
        <authorList>
            <consortium name="Lawrence Berkeley National Laboratory"/>
            <person name="Ahrendt S."/>
            <person name="Sahu N."/>
            <person name="Indic B."/>
            <person name="Wong-Bajracharya J."/>
            <person name="Merenyi Z."/>
            <person name="Ke H.-M."/>
            <person name="Monk M."/>
            <person name="Kocsube S."/>
            <person name="Drula E."/>
            <person name="Lipzen A."/>
            <person name="Balint B."/>
            <person name="Henrissat B."/>
            <person name="Andreopoulos B."/>
            <person name="Martin F.M."/>
            <person name="Harder C.B."/>
            <person name="Rigling D."/>
            <person name="Ford K.L."/>
            <person name="Foster G.D."/>
            <person name="Pangilinan J."/>
            <person name="Papanicolaou A."/>
            <person name="Barry K."/>
            <person name="LaButti K."/>
            <person name="Viragh M."/>
            <person name="Koriabine M."/>
            <person name="Yan M."/>
            <person name="Riley R."/>
            <person name="Champramary S."/>
            <person name="Plett K.L."/>
            <person name="Tsai I.J."/>
            <person name="Slot J."/>
            <person name="Sipos G."/>
            <person name="Plett J."/>
            <person name="Nagy L.G."/>
            <person name="Grigoriev I.V."/>
        </authorList>
    </citation>
    <scope>NUCLEOTIDE SEQUENCE</scope>
    <source>
        <strain evidence="2">ICMP 16352</strain>
    </source>
</reference>
<keyword evidence="3" id="KW-1185">Reference proteome</keyword>
<dbReference type="GO" id="GO:0003677">
    <property type="term" value="F:DNA binding"/>
    <property type="evidence" value="ECO:0007669"/>
    <property type="project" value="InterPro"/>
</dbReference>
<dbReference type="EMBL" id="JAUEPR010000007">
    <property type="protein sequence ID" value="KAK0482305.1"/>
    <property type="molecule type" value="Genomic_DNA"/>
</dbReference>